<reference evidence="5" key="1">
    <citation type="submission" date="2017-09" db="EMBL/GenBank/DDBJ databases">
        <title>Depth-based differentiation of microbial function through sediment-hosted aquifers and enrichment of novel symbionts in the deep terrestrial subsurface.</title>
        <authorList>
            <person name="Probst A.J."/>
            <person name="Ladd B."/>
            <person name="Jarett J.K."/>
            <person name="Geller-Mcgrath D.E."/>
            <person name="Sieber C.M.K."/>
            <person name="Emerson J.B."/>
            <person name="Anantharaman K."/>
            <person name="Thomas B.C."/>
            <person name="Malmstrom R."/>
            <person name="Stieglmeier M."/>
            <person name="Klingl A."/>
            <person name="Woyke T."/>
            <person name="Ryan C.M."/>
            <person name="Banfield J.F."/>
        </authorList>
    </citation>
    <scope>NUCLEOTIDE SEQUENCE [LARGE SCALE GENOMIC DNA]</scope>
</reference>
<accession>A0A2M7QJZ5</accession>
<evidence type="ECO:0000256" key="3">
    <source>
        <dbReference type="HAMAP-Rule" id="MF_00385"/>
    </source>
</evidence>
<dbReference type="AlphaFoldDB" id="A0A2M7QJZ5"/>
<protein>
    <recommendedName>
        <fullName evidence="3">Small ribosomal subunit protein bS16</fullName>
    </recommendedName>
</protein>
<dbReference type="GO" id="GO:0003735">
    <property type="term" value="F:structural constituent of ribosome"/>
    <property type="evidence" value="ECO:0007669"/>
    <property type="project" value="InterPro"/>
</dbReference>
<dbReference type="SUPFAM" id="SSF54565">
    <property type="entry name" value="Ribosomal protein S16"/>
    <property type="match status" value="1"/>
</dbReference>
<name>A0A2M7QJZ5_9BACT</name>
<evidence type="ECO:0000313" key="5">
    <source>
        <dbReference type="Proteomes" id="UP000229401"/>
    </source>
</evidence>
<dbReference type="NCBIfam" id="TIGR00002">
    <property type="entry name" value="S16"/>
    <property type="match status" value="1"/>
</dbReference>
<keyword evidence="1 3" id="KW-0689">Ribosomal protein</keyword>
<comment type="caution">
    <text evidence="4">The sequence shown here is derived from an EMBL/GenBank/DDBJ whole genome shotgun (WGS) entry which is preliminary data.</text>
</comment>
<dbReference type="PANTHER" id="PTHR12919:SF20">
    <property type="entry name" value="SMALL RIBOSOMAL SUBUNIT PROTEIN BS16M"/>
    <property type="match status" value="1"/>
</dbReference>
<comment type="similarity">
    <text evidence="3">Belongs to the bacterial ribosomal protein bS16 family.</text>
</comment>
<evidence type="ECO:0000313" key="4">
    <source>
        <dbReference type="EMBL" id="PIY72251.1"/>
    </source>
</evidence>
<proteinExistence type="inferred from homology"/>
<sequence length="84" mass="9764">MPATIRLMRFGKKGQPSYRIVVLDKRKKRDGAYIEKIGFYNPMVEPKIFEIDEQKFTSWKLKGALISEGMRKLLKNKAATTKTK</sequence>
<evidence type="ECO:0000256" key="2">
    <source>
        <dbReference type="ARBA" id="ARBA00023274"/>
    </source>
</evidence>
<dbReference type="GO" id="GO:0005737">
    <property type="term" value="C:cytoplasm"/>
    <property type="evidence" value="ECO:0007669"/>
    <property type="project" value="UniProtKB-ARBA"/>
</dbReference>
<dbReference type="Pfam" id="PF00886">
    <property type="entry name" value="Ribosomal_S16"/>
    <property type="match status" value="1"/>
</dbReference>
<keyword evidence="2 3" id="KW-0687">Ribonucleoprotein</keyword>
<dbReference type="InterPro" id="IPR000307">
    <property type="entry name" value="Ribosomal_bS16"/>
</dbReference>
<dbReference type="HAMAP" id="MF_00385">
    <property type="entry name" value="Ribosomal_bS16"/>
    <property type="match status" value="1"/>
</dbReference>
<gene>
    <name evidence="3" type="primary">rpsP</name>
    <name evidence="4" type="ORF">COY87_01920</name>
</gene>
<dbReference type="InterPro" id="IPR023803">
    <property type="entry name" value="Ribosomal_bS16_dom_sf"/>
</dbReference>
<dbReference type="Gene3D" id="3.30.1320.10">
    <property type="match status" value="1"/>
</dbReference>
<dbReference type="GO" id="GO:0006412">
    <property type="term" value="P:translation"/>
    <property type="evidence" value="ECO:0007669"/>
    <property type="project" value="UniProtKB-UniRule"/>
</dbReference>
<evidence type="ECO:0000256" key="1">
    <source>
        <dbReference type="ARBA" id="ARBA00022980"/>
    </source>
</evidence>
<dbReference type="GO" id="GO:0015935">
    <property type="term" value="C:small ribosomal subunit"/>
    <property type="evidence" value="ECO:0007669"/>
    <property type="project" value="TreeGrafter"/>
</dbReference>
<dbReference type="Proteomes" id="UP000229401">
    <property type="component" value="Unassembled WGS sequence"/>
</dbReference>
<organism evidence="4 5">
    <name type="scientific">Candidatus Roizmanbacteria bacterium CG_4_10_14_0_8_um_filter_33_9</name>
    <dbReference type="NCBI Taxonomy" id="1974826"/>
    <lineage>
        <taxon>Bacteria</taxon>
        <taxon>Candidatus Roizmaniibacteriota</taxon>
    </lineage>
</organism>
<dbReference type="EMBL" id="PFLI01000065">
    <property type="protein sequence ID" value="PIY72251.1"/>
    <property type="molecule type" value="Genomic_DNA"/>
</dbReference>
<dbReference type="PANTHER" id="PTHR12919">
    <property type="entry name" value="30S RIBOSOMAL PROTEIN S16"/>
    <property type="match status" value="1"/>
</dbReference>